<reference evidence="2 3" key="1">
    <citation type="submission" date="2020-06" db="EMBL/GenBank/DDBJ databases">
        <title>Genomic analysis of Salicibibacter sp. NKC5-3.</title>
        <authorList>
            <person name="Oh Y.J."/>
        </authorList>
    </citation>
    <scope>NUCLEOTIDE SEQUENCE [LARGE SCALE GENOMIC DNA]</scope>
    <source>
        <strain evidence="2 3">NKC5-3</strain>
    </source>
</reference>
<keyword evidence="1" id="KW-1133">Transmembrane helix</keyword>
<dbReference type="Proteomes" id="UP000595823">
    <property type="component" value="Chromosome"/>
</dbReference>
<dbReference type="Pfam" id="PF14118">
    <property type="entry name" value="YfzA"/>
    <property type="match status" value="1"/>
</dbReference>
<gene>
    <name evidence="2" type="ORF">HUG15_06755</name>
</gene>
<protein>
    <submittedName>
        <fullName evidence="2">Uncharacterized protein</fullName>
    </submittedName>
</protein>
<dbReference type="InterPro" id="IPR025627">
    <property type="entry name" value="YfzA"/>
</dbReference>
<feature type="transmembrane region" description="Helical" evidence="1">
    <location>
        <begin position="14"/>
        <end position="31"/>
    </location>
</feature>
<dbReference type="AlphaFoldDB" id="A0A7T7CB14"/>
<keyword evidence="3" id="KW-1185">Reference proteome</keyword>
<evidence type="ECO:0000313" key="2">
    <source>
        <dbReference type="EMBL" id="QQK75319.1"/>
    </source>
</evidence>
<accession>A0A7T7CB14</accession>
<proteinExistence type="predicted"/>
<evidence type="ECO:0000256" key="1">
    <source>
        <dbReference type="SAM" id="Phobius"/>
    </source>
</evidence>
<organism evidence="2 3">
    <name type="scientific">Salicibibacter cibarius</name>
    <dbReference type="NCBI Taxonomy" id="2743000"/>
    <lineage>
        <taxon>Bacteria</taxon>
        <taxon>Bacillati</taxon>
        <taxon>Bacillota</taxon>
        <taxon>Bacilli</taxon>
        <taxon>Bacillales</taxon>
        <taxon>Bacillaceae</taxon>
        <taxon>Salicibibacter</taxon>
    </lineage>
</organism>
<sequence>MIGNKSGRSLIKDICLSMLAVVAVIVVFFLIDRSSWEPNTRESENLFSNLYELLPDELFTETFAPFDMVEFNFVTALVAIATFMSIIGQVMSWILRRE</sequence>
<name>A0A7T7CB14_9BACI</name>
<evidence type="ECO:0000313" key="3">
    <source>
        <dbReference type="Proteomes" id="UP000595823"/>
    </source>
</evidence>
<feature type="transmembrane region" description="Helical" evidence="1">
    <location>
        <begin position="73"/>
        <end position="95"/>
    </location>
</feature>
<keyword evidence="1" id="KW-0472">Membrane</keyword>
<dbReference type="EMBL" id="CP054705">
    <property type="protein sequence ID" value="QQK75319.1"/>
    <property type="molecule type" value="Genomic_DNA"/>
</dbReference>
<dbReference type="RefSeq" id="WP_200127971.1">
    <property type="nucleotide sequence ID" value="NZ_CP054705.1"/>
</dbReference>
<keyword evidence="1" id="KW-0812">Transmembrane</keyword>
<dbReference type="KEGG" id="scia:HUG15_06755"/>